<dbReference type="Proteomes" id="UP000281547">
    <property type="component" value="Unassembled WGS sequence"/>
</dbReference>
<dbReference type="NCBIfam" id="NF009309">
    <property type="entry name" value="PRK12666.1"/>
    <property type="match status" value="1"/>
</dbReference>
<evidence type="ECO:0000313" key="12">
    <source>
        <dbReference type="Proteomes" id="UP000281547"/>
    </source>
</evidence>
<dbReference type="InterPro" id="IPR003918">
    <property type="entry name" value="NADH_UbQ_OxRdtase"/>
</dbReference>
<dbReference type="Pfam" id="PF00361">
    <property type="entry name" value="Proton_antipo_M"/>
    <property type="match status" value="1"/>
</dbReference>
<dbReference type="AlphaFoldDB" id="A0A433XEQ2"/>
<keyword evidence="3" id="KW-1003">Cell membrane</keyword>
<feature type="transmembrane region" description="Helical" evidence="9">
    <location>
        <begin position="142"/>
        <end position="160"/>
    </location>
</feature>
<dbReference type="GO" id="GO:0042773">
    <property type="term" value="P:ATP synthesis coupled electron transport"/>
    <property type="evidence" value="ECO:0007669"/>
    <property type="project" value="InterPro"/>
</dbReference>
<keyword evidence="6 9" id="KW-0472">Membrane</keyword>
<comment type="subcellular location">
    <subcellularLocation>
        <location evidence="1">Cell membrane</location>
        <topology evidence="1">Multi-pass membrane protein</topology>
    </subcellularLocation>
    <subcellularLocation>
        <location evidence="7">Membrane</location>
        <topology evidence="7">Multi-pass membrane protein</topology>
    </subcellularLocation>
</comment>
<dbReference type="PRINTS" id="PR01437">
    <property type="entry name" value="NUOXDRDTASE4"/>
</dbReference>
<evidence type="ECO:0000256" key="1">
    <source>
        <dbReference type="ARBA" id="ARBA00004651"/>
    </source>
</evidence>
<protein>
    <submittedName>
        <fullName evidence="11">Monovalent cation/H+ antiporter subunit D</fullName>
    </submittedName>
</protein>
<dbReference type="EMBL" id="RZNJ01000002">
    <property type="protein sequence ID" value="RUT32579.1"/>
    <property type="molecule type" value="Genomic_DNA"/>
</dbReference>
<evidence type="ECO:0000256" key="3">
    <source>
        <dbReference type="ARBA" id="ARBA00022475"/>
    </source>
</evidence>
<accession>A0A433XEQ2</accession>
<feature type="transmembrane region" description="Helical" evidence="9">
    <location>
        <begin position="400"/>
        <end position="425"/>
    </location>
</feature>
<feature type="domain" description="NADH:quinone oxidoreductase/Mrp antiporter transmembrane" evidence="10">
    <location>
        <begin position="137"/>
        <end position="435"/>
    </location>
</feature>
<dbReference type="InterPro" id="IPR001750">
    <property type="entry name" value="ND/Mrp_TM"/>
</dbReference>
<feature type="transmembrane region" description="Helical" evidence="9">
    <location>
        <begin position="172"/>
        <end position="194"/>
    </location>
</feature>
<feature type="transmembrane region" description="Helical" evidence="9">
    <location>
        <begin position="80"/>
        <end position="107"/>
    </location>
</feature>
<evidence type="ECO:0000313" key="11">
    <source>
        <dbReference type="EMBL" id="RUT32579.1"/>
    </source>
</evidence>
<reference evidence="11 12" key="1">
    <citation type="journal article" date="2016" name="Int. J. Syst. Evol. Microbiol.">
        <title>Arsenicitalea aurantiaca gen. nov., sp. nov., a new member of the family Hyphomicrobiaceae, isolated from high-arsenic sediment.</title>
        <authorList>
            <person name="Mu Y."/>
            <person name="Zhou L."/>
            <person name="Zeng X.C."/>
            <person name="Liu L."/>
            <person name="Pan Y."/>
            <person name="Chen X."/>
            <person name="Wang J."/>
            <person name="Li S."/>
            <person name="Li W.J."/>
            <person name="Wang Y."/>
        </authorList>
    </citation>
    <scope>NUCLEOTIDE SEQUENCE [LARGE SCALE GENOMIC DNA]</scope>
    <source>
        <strain evidence="11 12">42-50</strain>
    </source>
</reference>
<feature type="transmembrane region" description="Helical" evidence="9">
    <location>
        <begin position="6"/>
        <end position="26"/>
    </location>
</feature>
<dbReference type="RefSeq" id="WP_127187536.1">
    <property type="nucleotide sequence ID" value="NZ_RZNJ01000002.1"/>
</dbReference>
<feature type="transmembrane region" description="Helical" evidence="9">
    <location>
        <begin position="288"/>
        <end position="307"/>
    </location>
</feature>
<evidence type="ECO:0000256" key="6">
    <source>
        <dbReference type="ARBA" id="ARBA00023136"/>
    </source>
</evidence>
<feature type="transmembrane region" description="Helical" evidence="9">
    <location>
        <begin position="341"/>
        <end position="359"/>
    </location>
</feature>
<dbReference type="GO" id="GO:0005886">
    <property type="term" value="C:plasma membrane"/>
    <property type="evidence" value="ECO:0007669"/>
    <property type="project" value="UniProtKB-SubCell"/>
</dbReference>
<evidence type="ECO:0000256" key="7">
    <source>
        <dbReference type="RuleBase" id="RU000320"/>
    </source>
</evidence>
<evidence type="ECO:0000256" key="9">
    <source>
        <dbReference type="SAM" id="Phobius"/>
    </source>
</evidence>
<comment type="caution">
    <text evidence="11">The sequence shown here is derived from an EMBL/GenBank/DDBJ whole genome shotgun (WGS) entry which is preliminary data.</text>
</comment>
<proteinExistence type="inferred from homology"/>
<dbReference type="PANTHER" id="PTHR42703:SF1">
    <property type="entry name" value="NA(+)_H(+) ANTIPORTER SUBUNIT D1"/>
    <property type="match status" value="1"/>
</dbReference>
<evidence type="ECO:0000256" key="4">
    <source>
        <dbReference type="ARBA" id="ARBA00022692"/>
    </source>
</evidence>
<gene>
    <name evidence="11" type="ORF">EMQ25_05335</name>
</gene>
<feature type="transmembrane region" description="Helical" evidence="9">
    <location>
        <begin position="445"/>
        <end position="467"/>
    </location>
</feature>
<keyword evidence="5 9" id="KW-1133">Transmembrane helix</keyword>
<comment type="similarity">
    <text evidence="2">Belongs to the CPA3 antiporters (TC 2.A.63) subunit D family.</text>
</comment>
<feature type="transmembrane region" description="Helical" evidence="9">
    <location>
        <begin position="119"/>
        <end position="136"/>
    </location>
</feature>
<feature type="transmembrane region" description="Helical" evidence="9">
    <location>
        <begin position="244"/>
        <end position="268"/>
    </location>
</feature>
<dbReference type="OrthoDB" id="9768329at2"/>
<organism evidence="11 12">
    <name type="scientific">Arsenicitalea aurantiaca</name>
    <dbReference type="NCBI Taxonomy" id="1783274"/>
    <lineage>
        <taxon>Bacteria</taxon>
        <taxon>Pseudomonadati</taxon>
        <taxon>Pseudomonadota</taxon>
        <taxon>Alphaproteobacteria</taxon>
        <taxon>Hyphomicrobiales</taxon>
        <taxon>Devosiaceae</taxon>
        <taxon>Arsenicitalea</taxon>
    </lineage>
</organism>
<keyword evidence="4 7" id="KW-0812">Transmembrane</keyword>
<evidence type="ECO:0000259" key="10">
    <source>
        <dbReference type="Pfam" id="PF00361"/>
    </source>
</evidence>
<dbReference type="InterPro" id="IPR050586">
    <property type="entry name" value="CPA3_Na-H_Antiporter_D"/>
</dbReference>
<evidence type="ECO:0000256" key="8">
    <source>
        <dbReference type="SAM" id="MobiDB-lite"/>
    </source>
</evidence>
<dbReference type="PANTHER" id="PTHR42703">
    <property type="entry name" value="NADH DEHYDROGENASE"/>
    <property type="match status" value="1"/>
</dbReference>
<evidence type="ECO:0000256" key="2">
    <source>
        <dbReference type="ARBA" id="ARBA00005346"/>
    </source>
</evidence>
<dbReference type="GO" id="GO:0008137">
    <property type="term" value="F:NADH dehydrogenase (ubiquinone) activity"/>
    <property type="evidence" value="ECO:0007669"/>
    <property type="project" value="InterPro"/>
</dbReference>
<feature type="transmembrane region" description="Helical" evidence="9">
    <location>
        <begin position="38"/>
        <end position="60"/>
    </location>
</feature>
<evidence type="ECO:0000256" key="5">
    <source>
        <dbReference type="ARBA" id="ARBA00022989"/>
    </source>
</evidence>
<feature type="region of interest" description="Disordered" evidence="8">
    <location>
        <begin position="540"/>
        <end position="560"/>
    </location>
</feature>
<feature type="transmembrane region" description="Helical" evidence="9">
    <location>
        <begin position="488"/>
        <end position="512"/>
    </location>
</feature>
<feature type="transmembrane region" description="Helical" evidence="9">
    <location>
        <begin position="314"/>
        <end position="335"/>
    </location>
</feature>
<keyword evidence="12" id="KW-1185">Reference proteome</keyword>
<name>A0A433XEQ2_9HYPH</name>
<feature type="transmembrane region" description="Helical" evidence="9">
    <location>
        <begin position="214"/>
        <end position="232"/>
    </location>
</feature>
<sequence length="560" mass="58123">MGALFDHLIAVPILLPLLAGALMVIVDDRRRPFKIAVNLVSTLTLLIVAITLLMIAGGMTASGDPARTSVYLLGNWPAPFAITLVLDRLSALMLVLTSVLAVAALIFSLARWHRAGPHFHTLFQFLLVGINGAFLTGDLFNLFVFFEVMLAASYGLVLHGSGTARVRAGLHYIAINLSASLLFLIGVALIYGVTGTLNMADLAARVGDASAENRVILEAGAAILGIAFLVKSGMWPLGFWLPTAYTAAAAPVAAIFAIMSKVGVYVVLRLSLLVFGPEAGDSAGFGAHWILVGGMVTIGFGMIGVLASQGLSRIAGYSVLVSSGTLLAVIGYGTAPVISGALYYLVSSTLTISAFFLLIELVERARDAGADVLAVTMEAFGEDEAEDAEEEVGVTIPFTLAVLGASFAGIALLLAGLPPLSGFLAKFAMIHGMFNPTGLGDGLPIGAGTWVLVALLIVSGLAALIAMTRSGISIFWASIERTVPSVRVIEVLPVLGLLGLCLAMTLQGGAVIRYMDETAASLSEPAGYIESVLTAERVARAPSGTPDPAQGADEETEVAP</sequence>